<dbReference type="InterPro" id="IPR029021">
    <property type="entry name" value="Prot-tyrosine_phosphatase-like"/>
</dbReference>
<dbReference type="Gene3D" id="3.90.190.10">
    <property type="entry name" value="Protein tyrosine phosphatase superfamily"/>
    <property type="match status" value="1"/>
</dbReference>
<dbReference type="InterPro" id="IPR026893">
    <property type="entry name" value="Tyr/Ser_Pase_IphP-type"/>
</dbReference>
<dbReference type="PANTHER" id="PTHR31126">
    <property type="entry name" value="TYROSINE-PROTEIN PHOSPHATASE"/>
    <property type="match status" value="1"/>
</dbReference>
<dbReference type="Proteomes" id="UP001500791">
    <property type="component" value="Unassembled WGS sequence"/>
</dbReference>
<dbReference type="RefSeq" id="WP_167178387.1">
    <property type="nucleotide sequence ID" value="NZ_BAAAEJ010000002.1"/>
</dbReference>
<evidence type="ECO:0000256" key="1">
    <source>
        <dbReference type="ARBA" id="ARBA00009580"/>
    </source>
</evidence>
<proteinExistence type="inferred from homology"/>
<gene>
    <name evidence="2" type="ORF">GCM10009093_01620</name>
</gene>
<sequence>MSDRLLSFEAIENFRDFGGYAGAEGPVARGRLFRSGQLSRTTEADLQQLRALDIRYVVDLRRSSERIKQPDRMPEDWQGQTLSSDLGGEGLAPHIQFLKSGKLTGDSGRDYMAGTYGRMPYEPSHVELFKAYFAALIRDDGASLIHCAAGKDRTGLLASLVHRALGVHEDDVMADYLATNAAVNLEARAEEMGQWLGKMTGHPVSRDAVVAFLGVDADFLHHAYRTIEVRSGSVDTYMEQVLELDGAALGKLRQVLSI</sequence>
<name>A0ABN0XZS5_9CAUL</name>
<comment type="similarity">
    <text evidence="1">Belongs to the protein-tyrosine phosphatase family.</text>
</comment>
<dbReference type="EMBL" id="BAAAEJ010000002">
    <property type="protein sequence ID" value="GAA0378201.1"/>
    <property type="molecule type" value="Genomic_DNA"/>
</dbReference>
<accession>A0ABN0XZS5</accession>
<comment type="caution">
    <text evidence="2">The sequence shown here is derived from an EMBL/GenBank/DDBJ whole genome shotgun (WGS) entry which is preliminary data.</text>
</comment>
<evidence type="ECO:0000313" key="2">
    <source>
        <dbReference type="EMBL" id="GAA0378201.1"/>
    </source>
</evidence>
<dbReference type="PANTHER" id="PTHR31126:SF1">
    <property type="entry name" value="TYROSINE SPECIFIC PROTEIN PHOSPHATASES DOMAIN-CONTAINING PROTEIN"/>
    <property type="match status" value="1"/>
</dbReference>
<reference evidence="2 3" key="1">
    <citation type="journal article" date="2019" name="Int. J. Syst. Evol. Microbiol.">
        <title>The Global Catalogue of Microorganisms (GCM) 10K type strain sequencing project: providing services to taxonomists for standard genome sequencing and annotation.</title>
        <authorList>
            <consortium name="The Broad Institute Genomics Platform"/>
            <consortium name="The Broad Institute Genome Sequencing Center for Infectious Disease"/>
            <person name="Wu L."/>
            <person name="Ma J."/>
        </authorList>
    </citation>
    <scope>NUCLEOTIDE SEQUENCE [LARGE SCALE GENOMIC DNA]</scope>
    <source>
        <strain evidence="2 3">JCM 13476</strain>
    </source>
</reference>
<dbReference type="Pfam" id="PF13350">
    <property type="entry name" value="Y_phosphatase3"/>
    <property type="match status" value="1"/>
</dbReference>
<protein>
    <submittedName>
        <fullName evidence="2">Tyrosine-protein phosphatase</fullName>
    </submittedName>
</protein>
<organism evidence="2 3">
    <name type="scientific">Brevundimonas terrae</name>
    <dbReference type="NCBI Taxonomy" id="363631"/>
    <lineage>
        <taxon>Bacteria</taxon>
        <taxon>Pseudomonadati</taxon>
        <taxon>Pseudomonadota</taxon>
        <taxon>Alphaproteobacteria</taxon>
        <taxon>Caulobacterales</taxon>
        <taxon>Caulobacteraceae</taxon>
        <taxon>Brevundimonas</taxon>
    </lineage>
</organism>
<evidence type="ECO:0000313" key="3">
    <source>
        <dbReference type="Proteomes" id="UP001500791"/>
    </source>
</evidence>
<dbReference type="SUPFAM" id="SSF52799">
    <property type="entry name" value="(Phosphotyrosine protein) phosphatases II"/>
    <property type="match status" value="1"/>
</dbReference>
<dbReference type="InterPro" id="IPR016130">
    <property type="entry name" value="Tyr_Pase_AS"/>
</dbReference>
<keyword evidence="3" id="KW-1185">Reference proteome</keyword>
<dbReference type="PROSITE" id="PS00383">
    <property type="entry name" value="TYR_PHOSPHATASE_1"/>
    <property type="match status" value="1"/>
</dbReference>